<reference evidence="1" key="1">
    <citation type="submission" date="2022-05" db="EMBL/GenBank/DDBJ databases">
        <authorList>
            <person name="Okamura Y."/>
        </authorList>
    </citation>
    <scope>NUCLEOTIDE SEQUENCE</scope>
</reference>
<comment type="caution">
    <text evidence="1">The sequence shown here is derived from an EMBL/GenBank/DDBJ whole genome shotgun (WGS) entry which is preliminary data.</text>
</comment>
<sequence length="68" mass="7408">MIATLLSAAYGAIINISDTTAQTTPLTMVATQGAVTNALVSSGPFRKLERDCLRHPYQLMMYGWGFIK</sequence>
<keyword evidence="2" id="KW-1185">Reference proteome</keyword>
<dbReference type="AlphaFoldDB" id="A0A9P0XAP6"/>
<protein>
    <submittedName>
        <fullName evidence="1">Uncharacterized protein</fullName>
    </submittedName>
</protein>
<gene>
    <name evidence="1" type="ORF">PIBRA_LOCUS5016</name>
</gene>
<organism evidence="1 2">
    <name type="scientific">Pieris brassicae</name>
    <name type="common">White butterfly</name>
    <name type="synonym">Large white butterfly</name>
    <dbReference type="NCBI Taxonomy" id="7116"/>
    <lineage>
        <taxon>Eukaryota</taxon>
        <taxon>Metazoa</taxon>
        <taxon>Ecdysozoa</taxon>
        <taxon>Arthropoda</taxon>
        <taxon>Hexapoda</taxon>
        <taxon>Insecta</taxon>
        <taxon>Pterygota</taxon>
        <taxon>Neoptera</taxon>
        <taxon>Endopterygota</taxon>
        <taxon>Lepidoptera</taxon>
        <taxon>Glossata</taxon>
        <taxon>Ditrysia</taxon>
        <taxon>Papilionoidea</taxon>
        <taxon>Pieridae</taxon>
        <taxon>Pierinae</taxon>
        <taxon>Pieris</taxon>
    </lineage>
</organism>
<proteinExistence type="predicted"/>
<name>A0A9P0XAP6_PIEBR</name>
<evidence type="ECO:0000313" key="2">
    <source>
        <dbReference type="Proteomes" id="UP001152562"/>
    </source>
</evidence>
<accession>A0A9P0XAP6</accession>
<dbReference type="EMBL" id="CALOZG010000005">
    <property type="protein sequence ID" value="CAH4028052.1"/>
    <property type="molecule type" value="Genomic_DNA"/>
</dbReference>
<dbReference type="Proteomes" id="UP001152562">
    <property type="component" value="Unassembled WGS sequence"/>
</dbReference>
<evidence type="ECO:0000313" key="1">
    <source>
        <dbReference type="EMBL" id="CAH4028052.1"/>
    </source>
</evidence>